<keyword evidence="3" id="KW-1185">Reference proteome</keyword>
<feature type="domain" description="N-acetyltransferase" evidence="1">
    <location>
        <begin position="10"/>
        <end position="175"/>
    </location>
</feature>
<dbReference type="PROSITE" id="PS51186">
    <property type="entry name" value="GNAT"/>
    <property type="match status" value="1"/>
</dbReference>
<keyword evidence="2" id="KW-0808">Transferase</keyword>
<dbReference type="InterPro" id="IPR016181">
    <property type="entry name" value="Acyl_CoA_acyltransferase"/>
</dbReference>
<gene>
    <name evidence="2" type="ORF">GNT65_10210</name>
</gene>
<sequence>MIVELYTDNLKIRSLMPEDWPHFLSVHQDEQQNRYVRAPQTEGVIREKFEQRLAPWDYESGAWLTLVIETIEHGEFIGFTGFYGVDISLGQVEVGYMLSNSGQGRGYATESLRAVIDWACLQFKAHKFIALCTDQNVASARVLEKCGFLLEGTLRHNFKLNDAWADDRYYGLLASERTDSPQ</sequence>
<dbReference type="Proteomes" id="UP000474778">
    <property type="component" value="Unassembled WGS sequence"/>
</dbReference>
<name>A0A6L7HYE3_9GAMM</name>
<dbReference type="InterPro" id="IPR051531">
    <property type="entry name" value="N-acetyltransferase"/>
</dbReference>
<dbReference type="Pfam" id="PF13302">
    <property type="entry name" value="Acetyltransf_3"/>
    <property type="match status" value="1"/>
</dbReference>
<proteinExistence type="predicted"/>
<dbReference type="SUPFAM" id="SSF55729">
    <property type="entry name" value="Acyl-CoA N-acyltransferases (Nat)"/>
    <property type="match status" value="1"/>
</dbReference>
<comment type="caution">
    <text evidence="2">The sequence shown here is derived from an EMBL/GenBank/DDBJ whole genome shotgun (WGS) entry which is preliminary data.</text>
</comment>
<dbReference type="PANTHER" id="PTHR43792">
    <property type="entry name" value="GNAT FAMILY, PUTATIVE (AFU_ORTHOLOGUE AFUA_3G00765)-RELATED-RELATED"/>
    <property type="match status" value="1"/>
</dbReference>
<evidence type="ECO:0000313" key="2">
    <source>
        <dbReference type="EMBL" id="MXR69040.1"/>
    </source>
</evidence>
<dbReference type="Gene3D" id="3.40.630.30">
    <property type="match status" value="1"/>
</dbReference>
<evidence type="ECO:0000259" key="1">
    <source>
        <dbReference type="PROSITE" id="PS51186"/>
    </source>
</evidence>
<reference evidence="2 3" key="1">
    <citation type="submission" date="2019-12" db="EMBL/GenBank/DDBJ databases">
        <title>Shewanella insulae sp. nov., isolated from a tidal flat.</title>
        <authorList>
            <person name="Yoon J.-H."/>
        </authorList>
    </citation>
    <scope>NUCLEOTIDE SEQUENCE [LARGE SCALE GENOMIC DNA]</scope>
    <source>
        <strain evidence="2 3">JBTF-M18</strain>
    </source>
</reference>
<accession>A0A6L7HYE3</accession>
<evidence type="ECO:0000313" key="3">
    <source>
        <dbReference type="Proteomes" id="UP000474778"/>
    </source>
</evidence>
<dbReference type="PANTHER" id="PTHR43792:SF1">
    <property type="entry name" value="N-ACETYLTRANSFERASE DOMAIN-CONTAINING PROTEIN"/>
    <property type="match status" value="1"/>
</dbReference>
<protein>
    <submittedName>
        <fullName evidence="2">GNAT family N-acetyltransferase</fullName>
    </submittedName>
</protein>
<organism evidence="2 3">
    <name type="scientific">Shewanella insulae</name>
    <dbReference type="NCBI Taxonomy" id="2681496"/>
    <lineage>
        <taxon>Bacteria</taxon>
        <taxon>Pseudomonadati</taxon>
        <taxon>Pseudomonadota</taxon>
        <taxon>Gammaproteobacteria</taxon>
        <taxon>Alteromonadales</taxon>
        <taxon>Shewanellaceae</taxon>
        <taxon>Shewanella</taxon>
    </lineage>
</organism>
<dbReference type="GO" id="GO:0016747">
    <property type="term" value="F:acyltransferase activity, transferring groups other than amino-acyl groups"/>
    <property type="evidence" value="ECO:0007669"/>
    <property type="project" value="InterPro"/>
</dbReference>
<dbReference type="EMBL" id="WRPA01000008">
    <property type="protein sequence ID" value="MXR69040.1"/>
    <property type="molecule type" value="Genomic_DNA"/>
</dbReference>
<dbReference type="AlphaFoldDB" id="A0A6L7HYE3"/>
<dbReference type="InterPro" id="IPR000182">
    <property type="entry name" value="GNAT_dom"/>
</dbReference>